<comment type="caution">
    <text evidence="1">The sequence shown here is derived from an EMBL/GenBank/DDBJ whole genome shotgun (WGS) entry which is preliminary data.</text>
</comment>
<protein>
    <submittedName>
        <fullName evidence="1">Uncharacterized protein</fullName>
    </submittedName>
</protein>
<keyword evidence="2" id="KW-1185">Reference proteome</keyword>
<dbReference type="AlphaFoldDB" id="A0A2Z6REJ9"/>
<accession>A0A2Z6REJ9</accession>
<organism evidence="1 2">
    <name type="scientific">Rhizophagus clarus</name>
    <dbReference type="NCBI Taxonomy" id="94130"/>
    <lineage>
        <taxon>Eukaryota</taxon>
        <taxon>Fungi</taxon>
        <taxon>Fungi incertae sedis</taxon>
        <taxon>Mucoromycota</taxon>
        <taxon>Glomeromycotina</taxon>
        <taxon>Glomeromycetes</taxon>
        <taxon>Glomerales</taxon>
        <taxon>Glomeraceae</taxon>
        <taxon>Rhizophagus</taxon>
    </lineage>
</organism>
<dbReference type="Proteomes" id="UP000247702">
    <property type="component" value="Unassembled WGS sequence"/>
</dbReference>
<gene>
    <name evidence="1" type="ORF">RclHR1_03520022</name>
</gene>
<name>A0A2Z6REJ9_9GLOM</name>
<proteinExistence type="predicted"/>
<evidence type="ECO:0000313" key="2">
    <source>
        <dbReference type="Proteomes" id="UP000247702"/>
    </source>
</evidence>
<sequence>MKIHSILFVKFYQRNILLNLKVTISLSKFEDIINNYNYARKYVNFVKLINKYKNNGVIKNFRCESFYDCYLEI</sequence>
<reference evidence="1 2" key="1">
    <citation type="submission" date="2017-11" db="EMBL/GenBank/DDBJ databases">
        <title>The genome of Rhizophagus clarus HR1 reveals common genetic basis of auxotrophy among arbuscular mycorrhizal fungi.</title>
        <authorList>
            <person name="Kobayashi Y."/>
        </authorList>
    </citation>
    <scope>NUCLEOTIDE SEQUENCE [LARGE SCALE GENOMIC DNA]</scope>
    <source>
        <strain evidence="1 2">HR1</strain>
    </source>
</reference>
<evidence type="ECO:0000313" key="1">
    <source>
        <dbReference type="EMBL" id="GBB99442.1"/>
    </source>
</evidence>
<dbReference type="EMBL" id="BEXD01002802">
    <property type="protein sequence ID" value="GBB99442.1"/>
    <property type="molecule type" value="Genomic_DNA"/>
</dbReference>